<dbReference type="PRINTS" id="PR00727">
    <property type="entry name" value="LEADERPTASE"/>
</dbReference>
<reference evidence="8" key="2">
    <citation type="submission" date="2015-01" db="EMBL/GenBank/DDBJ databases">
        <authorList>
            <person name="Xiang T."/>
            <person name="Song Y."/>
            <person name="Huang L."/>
            <person name="Wang B."/>
            <person name="Wu P."/>
        </authorList>
    </citation>
    <scope>NUCLEOTIDE SEQUENCE [LARGE SCALE GENOMIC DNA]</scope>
    <source>
        <strain evidence="8">V1</strain>
    </source>
</reference>
<accession>A0A0B7GWX0</accession>
<dbReference type="EC" id="3.4.21.89" evidence="6"/>
<dbReference type="GO" id="GO:0006465">
    <property type="term" value="P:signal peptide processing"/>
    <property type="evidence" value="ECO:0007669"/>
    <property type="project" value="InterPro"/>
</dbReference>
<evidence type="ECO:0000313" key="8">
    <source>
        <dbReference type="EMBL" id="CEM62998.1"/>
    </source>
</evidence>
<dbReference type="Proteomes" id="UP000323594">
    <property type="component" value="Chromosome"/>
</dbReference>
<dbReference type="InterPro" id="IPR019533">
    <property type="entry name" value="Peptidase_S26"/>
</dbReference>
<dbReference type="EMBL" id="CP042817">
    <property type="protein sequence ID" value="QEJ98179.1"/>
    <property type="molecule type" value="Genomic_DNA"/>
</dbReference>
<dbReference type="Gene3D" id="2.10.109.10">
    <property type="entry name" value="Umud Fragment, subunit A"/>
    <property type="match status" value="1"/>
</dbReference>
<dbReference type="RefSeq" id="WP_052335711.1">
    <property type="nucleotide sequence ID" value="NZ_CDNC01000047.1"/>
</dbReference>
<evidence type="ECO:0000256" key="1">
    <source>
        <dbReference type="ARBA" id="ARBA00009370"/>
    </source>
</evidence>
<organism evidence="8 10">
    <name type="scientific">Treponema phagedenis</name>
    <dbReference type="NCBI Taxonomy" id="162"/>
    <lineage>
        <taxon>Bacteria</taxon>
        <taxon>Pseudomonadati</taxon>
        <taxon>Spirochaetota</taxon>
        <taxon>Spirochaetia</taxon>
        <taxon>Spirochaetales</taxon>
        <taxon>Treponemataceae</taxon>
        <taxon>Treponema</taxon>
    </lineage>
</organism>
<dbReference type="InterPro" id="IPR000223">
    <property type="entry name" value="Pept_S26A_signal_pept_1"/>
</dbReference>
<dbReference type="OrthoDB" id="360985at2"/>
<comment type="subcellular location">
    <subcellularLocation>
        <location evidence="6">Membrane</location>
        <topology evidence="6">Single-pass type II membrane protein</topology>
    </subcellularLocation>
</comment>
<dbReference type="EMBL" id="CDNC01000047">
    <property type="protein sequence ID" value="CEM62998.1"/>
    <property type="molecule type" value="Genomic_DNA"/>
</dbReference>
<reference evidence="9 11" key="3">
    <citation type="submission" date="2019-08" db="EMBL/GenBank/DDBJ databases">
        <authorList>
            <person name="Kuhnert P."/>
        </authorList>
    </citation>
    <scope>NUCLEOTIDE SEQUENCE [LARGE SCALE GENOMIC DNA]</scope>
    <source>
        <strain evidence="9 11">B36.5</strain>
    </source>
</reference>
<evidence type="ECO:0000313" key="10">
    <source>
        <dbReference type="Proteomes" id="UP000042527"/>
    </source>
</evidence>
<dbReference type="InterPro" id="IPR036286">
    <property type="entry name" value="LexA/Signal_pep-like_sf"/>
</dbReference>
<evidence type="ECO:0000313" key="11">
    <source>
        <dbReference type="Proteomes" id="UP000323594"/>
    </source>
</evidence>
<keyword evidence="10" id="KW-1185">Reference proteome</keyword>
<dbReference type="GeneID" id="57753259"/>
<protein>
    <recommendedName>
        <fullName evidence="2 6">Signal peptidase I</fullName>
        <ecNumber evidence="6">3.4.21.89</ecNumber>
    </recommendedName>
</protein>
<evidence type="ECO:0000256" key="4">
    <source>
        <dbReference type="ARBA" id="ARBA00022801"/>
    </source>
</evidence>
<comment type="catalytic activity">
    <reaction evidence="6">
        <text>Cleavage of hydrophobic, N-terminal signal or leader sequences from secreted and periplasmic proteins.</text>
        <dbReference type="EC" id="3.4.21.89"/>
    </reaction>
</comment>
<dbReference type="AlphaFoldDB" id="A0A0B7GWX0"/>
<dbReference type="SUPFAM" id="SSF51306">
    <property type="entry name" value="LexA/Signal peptidase"/>
    <property type="match status" value="1"/>
</dbReference>
<dbReference type="GO" id="GO:0004252">
    <property type="term" value="F:serine-type endopeptidase activity"/>
    <property type="evidence" value="ECO:0007669"/>
    <property type="project" value="InterPro"/>
</dbReference>
<dbReference type="GO" id="GO:0009003">
    <property type="term" value="F:signal peptidase activity"/>
    <property type="evidence" value="ECO:0007669"/>
    <property type="project" value="UniProtKB-EC"/>
</dbReference>
<evidence type="ECO:0000256" key="6">
    <source>
        <dbReference type="RuleBase" id="RU362042"/>
    </source>
</evidence>
<dbReference type="PANTHER" id="PTHR43390">
    <property type="entry name" value="SIGNAL PEPTIDASE I"/>
    <property type="match status" value="1"/>
</dbReference>
<proteinExistence type="inferred from homology"/>
<evidence type="ECO:0000256" key="3">
    <source>
        <dbReference type="ARBA" id="ARBA00022670"/>
    </source>
</evidence>
<comment type="similarity">
    <text evidence="1 6">Belongs to the peptidase S26 family.</text>
</comment>
<evidence type="ECO:0000256" key="5">
    <source>
        <dbReference type="PIRSR" id="PIRSR600223-1"/>
    </source>
</evidence>
<keyword evidence="4 6" id="KW-0378">Hydrolase</keyword>
<evidence type="ECO:0000259" key="7">
    <source>
        <dbReference type="Pfam" id="PF10502"/>
    </source>
</evidence>
<gene>
    <name evidence="8" type="primary">lepB</name>
    <name evidence="9" type="ORF">FUT82_09320</name>
    <name evidence="8" type="ORF">TPHV1_510065</name>
</gene>
<dbReference type="PROSITE" id="PS00501">
    <property type="entry name" value="SPASE_I_1"/>
    <property type="match status" value="1"/>
</dbReference>
<dbReference type="Proteomes" id="UP000042527">
    <property type="component" value="Unassembled WGS sequence"/>
</dbReference>
<dbReference type="NCBIfam" id="TIGR02227">
    <property type="entry name" value="sigpep_I_bact"/>
    <property type="match status" value="1"/>
</dbReference>
<dbReference type="InterPro" id="IPR019756">
    <property type="entry name" value="Pept_S26A_signal_pept_1_Ser-AS"/>
</dbReference>
<feature type="active site" evidence="5">
    <location>
        <position position="34"/>
    </location>
</feature>
<evidence type="ECO:0000256" key="2">
    <source>
        <dbReference type="ARBA" id="ARBA00019232"/>
    </source>
</evidence>
<dbReference type="Pfam" id="PF10502">
    <property type="entry name" value="Peptidase_S26"/>
    <property type="match status" value="1"/>
</dbReference>
<sequence length="175" mass="20211">MQRKKIIYILVGFFSFFVLLKSCCLDVKKVVGNSMKPTLYSGKRIILFKLAYGIKMPFSNRYLIRWAYPKKNDIIVYVMHNRFVIKRCAATANQPLEFLPHSDYSTDRMYKLIIEEKSVPLTSLQFKNLCGNREFRSFVPKGSLLALGDNASESEDSRDYGFVSIDSIYGKAFAR</sequence>
<name>A0A0B7GWX0_TREPH</name>
<evidence type="ECO:0000313" key="9">
    <source>
        <dbReference type="EMBL" id="QEJ98179.1"/>
    </source>
</evidence>
<dbReference type="GO" id="GO:0016020">
    <property type="term" value="C:membrane"/>
    <property type="evidence" value="ECO:0007669"/>
    <property type="project" value="UniProtKB-SubCell"/>
</dbReference>
<feature type="active site" evidence="5">
    <location>
        <position position="86"/>
    </location>
</feature>
<dbReference type="PANTHER" id="PTHR43390:SF1">
    <property type="entry name" value="CHLOROPLAST PROCESSING PEPTIDASE"/>
    <property type="match status" value="1"/>
</dbReference>
<reference evidence="10" key="1">
    <citation type="submission" date="2015-01" db="EMBL/GenBank/DDBJ databases">
        <authorList>
            <person name="Manzoor Shahid"/>
            <person name="Zubair Saima"/>
        </authorList>
    </citation>
    <scope>NUCLEOTIDE SEQUENCE [LARGE SCALE GENOMIC DNA]</scope>
    <source>
        <strain evidence="10">V1</strain>
    </source>
</reference>
<dbReference type="CDD" id="cd06530">
    <property type="entry name" value="S26_SPase_I"/>
    <property type="match status" value="1"/>
</dbReference>
<feature type="domain" description="Peptidase S26" evidence="7">
    <location>
        <begin position="6"/>
        <end position="174"/>
    </location>
</feature>
<keyword evidence="3 6" id="KW-0645">Protease</keyword>